<dbReference type="AlphaFoldDB" id="A0A6I1MRB7"/>
<dbReference type="RefSeq" id="WP_234885197.1">
    <property type="nucleotide sequence ID" value="NZ_WHJC01000611.1"/>
</dbReference>
<sequence>YNVDIVANCEEQAKTSFEDVYEVIDGNRKLKKAFYYTKEKIVFKKTNSYIKFRTSNAKTKDGLRPACIIFDEIHEYEDYKSINVFKSALGKKANSRIFMITTNGEVRGGVLDDYLEISDAILKGENKTTRMLPLLYSLDSDKEVDNKKMWEKANPSLRYFKDLQIQMDEEYGDMKFQPQTALTFMTKRMNRPAQDSYTIVAEWEKIKATN</sequence>
<dbReference type="InterPro" id="IPR027417">
    <property type="entry name" value="P-loop_NTPase"/>
</dbReference>
<comment type="caution">
    <text evidence="2">The sequence shown here is derived from an EMBL/GenBank/DDBJ whole genome shotgun (WGS) entry which is preliminary data.</text>
</comment>
<dbReference type="EMBL" id="WHJC01000611">
    <property type="protein sequence ID" value="MPQ45333.1"/>
    <property type="molecule type" value="Genomic_DNA"/>
</dbReference>
<feature type="non-terminal residue" evidence="2">
    <location>
        <position position="1"/>
    </location>
</feature>
<name>A0A6I1MRB7_9CLOT</name>
<evidence type="ECO:0000259" key="1">
    <source>
        <dbReference type="Pfam" id="PF03354"/>
    </source>
</evidence>
<reference evidence="2 3" key="1">
    <citation type="submission" date="2019-10" db="EMBL/GenBank/DDBJ databases">
        <title>The Genome Sequence of Clostridium tarantellae Isolated from Fish Brain.</title>
        <authorList>
            <person name="Bano L."/>
            <person name="Kiel M."/>
            <person name="Sales G."/>
            <person name="Doxey A.C."/>
            <person name="Mansfield M.J."/>
            <person name="Schiavone M."/>
            <person name="Rossetto O."/>
            <person name="Pirazzini M."/>
            <person name="Dobrindt U."/>
            <person name="Montecucco C."/>
        </authorList>
    </citation>
    <scope>NUCLEOTIDE SEQUENCE [LARGE SCALE GENOMIC DNA]</scope>
    <source>
        <strain evidence="2 3">DSM 3997</strain>
    </source>
</reference>
<gene>
    <name evidence="2" type="ORF">GBZ86_16605</name>
</gene>
<dbReference type="PANTHER" id="PTHR41287:SF1">
    <property type="entry name" value="PROTEIN YMFN"/>
    <property type="match status" value="1"/>
</dbReference>
<proteinExistence type="predicted"/>
<dbReference type="InterPro" id="IPR046461">
    <property type="entry name" value="TerL_ATPase"/>
</dbReference>
<dbReference type="PANTHER" id="PTHR41287">
    <property type="match status" value="1"/>
</dbReference>
<feature type="non-terminal residue" evidence="2">
    <location>
        <position position="210"/>
    </location>
</feature>
<keyword evidence="3" id="KW-1185">Reference proteome</keyword>
<dbReference type="Pfam" id="PF03354">
    <property type="entry name" value="TerL_ATPase"/>
    <property type="match status" value="1"/>
</dbReference>
<protein>
    <submittedName>
        <fullName evidence="2">Terminase large subunit</fullName>
    </submittedName>
</protein>
<evidence type="ECO:0000313" key="3">
    <source>
        <dbReference type="Proteomes" id="UP000430345"/>
    </source>
</evidence>
<dbReference type="Gene3D" id="3.40.50.300">
    <property type="entry name" value="P-loop containing nucleotide triphosphate hydrolases"/>
    <property type="match status" value="1"/>
</dbReference>
<feature type="domain" description="Terminase large subunit-like ATPase" evidence="1">
    <location>
        <begin position="5"/>
        <end position="116"/>
    </location>
</feature>
<dbReference type="Proteomes" id="UP000430345">
    <property type="component" value="Unassembled WGS sequence"/>
</dbReference>
<evidence type="ECO:0000313" key="2">
    <source>
        <dbReference type="EMBL" id="MPQ45333.1"/>
    </source>
</evidence>
<organism evidence="2 3">
    <name type="scientific">Clostridium tarantellae</name>
    <dbReference type="NCBI Taxonomy" id="39493"/>
    <lineage>
        <taxon>Bacteria</taxon>
        <taxon>Bacillati</taxon>
        <taxon>Bacillota</taxon>
        <taxon>Clostridia</taxon>
        <taxon>Eubacteriales</taxon>
        <taxon>Clostridiaceae</taxon>
        <taxon>Clostridium</taxon>
    </lineage>
</organism>
<dbReference type="InterPro" id="IPR005021">
    <property type="entry name" value="Terminase_largesu-like"/>
</dbReference>
<accession>A0A6I1MRB7</accession>